<accession>A0A2A3X4S4</accession>
<dbReference type="Proteomes" id="UP000218377">
    <property type="component" value="Unassembled WGS sequence"/>
</dbReference>
<protein>
    <submittedName>
        <fullName evidence="2">Quinone oxidoreductase</fullName>
    </submittedName>
</protein>
<evidence type="ECO:0000256" key="1">
    <source>
        <dbReference type="ARBA" id="ARBA00022857"/>
    </source>
</evidence>
<dbReference type="InterPro" id="IPR011032">
    <property type="entry name" value="GroES-like_sf"/>
</dbReference>
<dbReference type="InterPro" id="IPR036291">
    <property type="entry name" value="NAD(P)-bd_dom_sf"/>
</dbReference>
<dbReference type="SMART" id="SM00829">
    <property type="entry name" value="PKS_ER"/>
    <property type="match status" value="1"/>
</dbReference>
<dbReference type="Gene3D" id="3.40.50.720">
    <property type="entry name" value="NAD(P)-binding Rossmann-like Domain"/>
    <property type="match status" value="1"/>
</dbReference>
<keyword evidence="1" id="KW-0521">NADP</keyword>
<dbReference type="InterPro" id="IPR051603">
    <property type="entry name" value="Zinc-ADH_QOR/CCCR"/>
</dbReference>
<sequence length="321" mass="33928">MSKMRAVVQYEFGGPEVLTLIHDAPIPEPIPTEVQVRVSHAGVNPVDGKTRGGASVAKLMGAFPITVGWDIAGEVSALGNGVNRFAVGDRVFGMPRFPYPADGYAEFVTSPSRHLVRIPDSLDFATAASIPLPATTAYQIVHEAADVRRGQSVLVLGGGGTVGIYVVQMAKKLGATVIGHATGEKLKRLESLGVDRVIDYASEEFDDPSLGGGPIHDVDVVIDLIGGEFAVRAVSLTKQDGIVVGVPSGQQQGLDEAATQAGVRWTNVIVEPDHVALEYVAELIENGELHVPAPATAPLEDVVEVHRQMDEGHLPKTVLTM</sequence>
<dbReference type="Pfam" id="PF13602">
    <property type="entry name" value="ADH_zinc_N_2"/>
    <property type="match status" value="1"/>
</dbReference>
<evidence type="ECO:0000313" key="3">
    <source>
        <dbReference type="Proteomes" id="UP000218377"/>
    </source>
</evidence>
<comment type="caution">
    <text evidence="2">The sequence shown here is derived from an EMBL/GenBank/DDBJ whole genome shotgun (WGS) entry which is preliminary data.</text>
</comment>
<proteinExistence type="predicted"/>
<dbReference type="InterPro" id="IPR013154">
    <property type="entry name" value="ADH-like_N"/>
</dbReference>
<reference evidence="2 3" key="1">
    <citation type="journal article" date="2017" name="Elife">
        <title>Extensive horizontal gene transfer in cheese-associated bacteria.</title>
        <authorList>
            <person name="Bonham K.S."/>
            <person name="Wolfe B.E."/>
            <person name="Dutton R.J."/>
        </authorList>
    </citation>
    <scope>NUCLEOTIDE SEQUENCE [LARGE SCALE GENOMIC DNA]</scope>
    <source>
        <strain evidence="2 3">JB5</strain>
    </source>
</reference>
<organism evidence="2 3">
    <name type="scientific">Brevibacterium aurantiacum</name>
    <dbReference type="NCBI Taxonomy" id="273384"/>
    <lineage>
        <taxon>Bacteria</taxon>
        <taxon>Bacillati</taxon>
        <taxon>Actinomycetota</taxon>
        <taxon>Actinomycetes</taxon>
        <taxon>Micrococcales</taxon>
        <taxon>Brevibacteriaceae</taxon>
        <taxon>Brevibacterium</taxon>
    </lineage>
</organism>
<dbReference type="EMBL" id="NRGX01000001">
    <property type="protein sequence ID" value="PCC18710.1"/>
    <property type="molecule type" value="Genomic_DNA"/>
</dbReference>
<dbReference type="PANTHER" id="PTHR44154:SF1">
    <property type="entry name" value="QUINONE OXIDOREDUCTASE"/>
    <property type="match status" value="1"/>
</dbReference>
<dbReference type="AlphaFoldDB" id="A0A2A3X4S4"/>
<dbReference type="RefSeq" id="WP_009881661.1">
    <property type="nucleotide sequence ID" value="NZ_AAGP01000002.1"/>
</dbReference>
<dbReference type="SUPFAM" id="SSF51735">
    <property type="entry name" value="NAD(P)-binding Rossmann-fold domains"/>
    <property type="match status" value="1"/>
</dbReference>
<evidence type="ECO:0000313" key="2">
    <source>
        <dbReference type="EMBL" id="PCC18710.1"/>
    </source>
</evidence>
<name>A0A2A3X4S4_BREAU</name>
<dbReference type="SUPFAM" id="SSF50129">
    <property type="entry name" value="GroES-like"/>
    <property type="match status" value="1"/>
</dbReference>
<dbReference type="InterPro" id="IPR020843">
    <property type="entry name" value="ER"/>
</dbReference>
<gene>
    <name evidence="2" type="ORF">CIK79_10655</name>
</gene>
<dbReference type="GO" id="GO:0016491">
    <property type="term" value="F:oxidoreductase activity"/>
    <property type="evidence" value="ECO:0007669"/>
    <property type="project" value="InterPro"/>
</dbReference>
<dbReference type="CDD" id="cd05289">
    <property type="entry name" value="MDR_like_2"/>
    <property type="match status" value="1"/>
</dbReference>
<dbReference type="Pfam" id="PF08240">
    <property type="entry name" value="ADH_N"/>
    <property type="match status" value="1"/>
</dbReference>
<dbReference type="PANTHER" id="PTHR44154">
    <property type="entry name" value="QUINONE OXIDOREDUCTASE"/>
    <property type="match status" value="1"/>
</dbReference>
<dbReference type="Gene3D" id="3.90.180.10">
    <property type="entry name" value="Medium-chain alcohol dehydrogenases, catalytic domain"/>
    <property type="match status" value="1"/>
</dbReference>